<dbReference type="Gene3D" id="3.40.462.20">
    <property type="match status" value="1"/>
</dbReference>
<evidence type="ECO:0000256" key="5">
    <source>
        <dbReference type="SAM" id="Coils"/>
    </source>
</evidence>
<evidence type="ECO:0000313" key="8">
    <source>
        <dbReference type="EMBL" id="CZR55007.1"/>
    </source>
</evidence>
<evidence type="ECO:0000259" key="7">
    <source>
        <dbReference type="PROSITE" id="PS51387"/>
    </source>
</evidence>
<feature type="transmembrane region" description="Helical" evidence="6">
    <location>
        <begin position="223"/>
        <end position="243"/>
    </location>
</feature>
<accession>A0A1L7WQI5</accession>
<keyword evidence="5" id="KW-0175">Coiled coil</keyword>
<dbReference type="EMBL" id="FJOG01000006">
    <property type="protein sequence ID" value="CZR55007.1"/>
    <property type="molecule type" value="Genomic_DNA"/>
</dbReference>
<dbReference type="AlphaFoldDB" id="A0A1L7WQI5"/>
<evidence type="ECO:0000256" key="3">
    <source>
        <dbReference type="ARBA" id="ARBA00022827"/>
    </source>
</evidence>
<feature type="coiled-coil region" evidence="5">
    <location>
        <begin position="603"/>
        <end position="630"/>
    </location>
</feature>
<evidence type="ECO:0000256" key="1">
    <source>
        <dbReference type="ARBA" id="ARBA00005466"/>
    </source>
</evidence>
<keyword evidence="4" id="KW-0560">Oxidoreductase</keyword>
<dbReference type="InterPro" id="IPR012951">
    <property type="entry name" value="BBE"/>
</dbReference>
<dbReference type="SUPFAM" id="SSF56176">
    <property type="entry name" value="FAD-binding/transporter-associated domain-like"/>
    <property type="match status" value="1"/>
</dbReference>
<evidence type="ECO:0000313" key="9">
    <source>
        <dbReference type="Proteomes" id="UP000184330"/>
    </source>
</evidence>
<evidence type="ECO:0000256" key="2">
    <source>
        <dbReference type="ARBA" id="ARBA00022630"/>
    </source>
</evidence>
<dbReference type="InterPro" id="IPR016166">
    <property type="entry name" value="FAD-bd_PCMH"/>
</dbReference>
<organism evidence="8 9">
    <name type="scientific">Phialocephala subalpina</name>
    <dbReference type="NCBI Taxonomy" id="576137"/>
    <lineage>
        <taxon>Eukaryota</taxon>
        <taxon>Fungi</taxon>
        <taxon>Dikarya</taxon>
        <taxon>Ascomycota</taxon>
        <taxon>Pezizomycotina</taxon>
        <taxon>Leotiomycetes</taxon>
        <taxon>Helotiales</taxon>
        <taxon>Mollisiaceae</taxon>
        <taxon>Phialocephala</taxon>
        <taxon>Phialocephala fortinii species complex</taxon>
    </lineage>
</organism>
<feature type="domain" description="FAD-binding PCMH-type" evidence="7">
    <location>
        <begin position="43"/>
        <end position="216"/>
    </location>
</feature>
<dbReference type="Pfam" id="PF01565">
    <property type="entry name" value="FAD_binding_4"/>
    <property type="match status" value="1"/>
</dbReference>
<dbReference type="InterPro" id="IPR050416">
    <property type="entry name" value="FAD-linked_Oxidoreductase"/>
</dbReference>
<dbReference type="PANTHER" id="PTHR42973:SF17">
    <property type="entry name" value="OXIDASE, PUTATIVE (AFU_ORTHOLOGUE AFUA_6G14340)-RELATED"/>
    <property type="match status" value="1"/>
</dbReference>
<dbReference type="Gene3D" id="3.30.465.10">
    <property type="match status" value="1"/>
</dbReference>
<dbReference type="PROSITE" id="PS51387">
    <property type="entry name" value="FAD_PCMH"/>
    <property type="match status" value="1"/>
</dbReference>
<keyword evidence="9" id="KW-1185">Reference proteome</keyword>
<dbReference type="InterPro" id="IPR016169">
    <property type="entry name" value="FAD-bd_PCMH_sub2"/>
</dbReference>
<keyword evidence="2" id="KW-0285">Flavoprotein</keyword>
<feature type="transmembrane region" description="Helical" evidence="6">
    <location>
        <begin position="255"/>
        <end position="274"/>
    </location>
</feature>
<reference evidence="8 9" key="1">
    <citation type="submission" date="2016-03" db="EMBL/GenBank/DDBJ databases">
        <authorList>
            <person name="Ploux O."/>
        </authorList>
    </citation>
    <scope>NUCLEOTIDE SEQUENCE [LARGE SCALE GENOMIC DNA]</scope>
    <source>
        <strain evidence="8 9">UAMH 11012</strain>
    </source>
</reference>
<dbReference type="Pfam" id="PF08031">
    <property type="entry name" value="BBE"/>
    <property type="match status" value="1"/>
</dbReference>
<keyword evidence="3" id="KW-0274">FAD</keyword>
<name>A0A1L7WQI5_9HELO</name>
<dbReference type="GO" id="GO:0071949">
    <property type="term" value="F:FAD binding"/>
    <property type="evidence" value="ECO:0007669"/>
    <property type="project" value="InterPro"/>
</dbReference>
<keyword evidence="6" id="KW-0812">Transmembrane</keyword>
<keyword evidence="6" id="KW-0472">Membrane</keyword>
<evidence type="ECO:0000256" key="6">
    <source>
        <dbReference type="SAM" id="Phobius"/>
    </source>
</evidence>
<dbReference type="OrthoDB" id="415825at2759"/>
<dbReference type="InterPro" id="IPR036318">
    <property type="entry name" value="FAD-bd_PCMH-like_sf"/>
</dbReference>
<dbReference type="InterPro" id="IPR006094">
    <property type="entry name" value="Oxid_FAD_bind_N"/>
</dbReference>
<evidence type="ECO:0000256" key="4">
    <source>
        <dbReference type="ARBA" id="ARBA00023002"/>
    </source>
</evidence>
<dbReference type="STRING" id="576137.A0A1L7WQI5"/>
<proteinExistence type="inferred from homology"/>
<sequence length="716" mass="77805">MGSSQSALGTSIKKAVVGDKDLYALPGNPLYAIKDVKLYNLSIPVKPAAVTYPKTAQQVAAIIKCAVDAGLKVQARCGGHSYANYCLGGVNGAVVIDMKHFQKFSMDNETFRAIAGAGSLLGDLTKRMHNAGGRAMAHGTCPQVGLGGHATIGGLGPSSRLWGTALDHIEEIEIVLADSSIKRASATQNPDIFWAVKGAGASFGVVTEFVLRTEKEAGEAVHFSYSFTVGTYASMAVIFKAWQKFVSNRKLTRKFASEAIITAVGLIISGTYFGSKKEYDALEMDDKFPGHQKGKTIVFRDWLGLVAHWGEEIGLLLGGGLSAPLYTKSMTFNGCDLIPDNVIDTLFSYLDTVEKGTLIWFIIFDLAGGAVNDIAQGATAYAHRDALFYLQSYAVGVGKVPDKTKEFLRGVNSLLVKGTPGGDQFGAYAGYVDPELPNGPLAYWRTNLPRLEQIKSIVDPSDVFHNPQGVKPLAKAWKSAESLISSLTPSEDSCLTLWAIQYSTVLSRRYHPSGAHVVFRTSGVEAAIGFGASVLGIAGAGISVATTLIRFSVSYKCSTQKIEDPSSQVSLTATILTTVGNTIDSHQDYFKEDNFREKFGRVIERCKNDYEILEAAVQKAKGEVEKTESERWERKMTSWKKLFWALSSEKQMKGLQSSLEVSKTQVLMMQSAASLIVLQIIGRRREDENIDLAELKQKMGLLLRALRTAHYSGQKY</sequence>
<protein>
    <submittedName>
        <fullName evidence="8">Related to FAD/FMN-containing dehydrogenases</fullName>
    </submittedName>
</protein>
<keyword evidence="6" id="KW-1133">Transmembrane helix</keyword>
<dbReference type="PANTHER" id="PTHR42973">
    <property type="entry name" value="BINDING OXIDOREDUCTASE, PUTATIVE (AFU_ORTHOLOGUE AFUA_1G17690)-RELATED"/>
    <property type="match status" value="1"/>
</dbReference>
<dbReference type="GO" id="GO:0016491">
    <property type="term" value="F:oxidoreductase activity"/>
    <property type="evidence" value="ECO:0007669"/>
    <property type="project" value="UniProtKB-KW"/>
</dbReference>
<dbReference type="Proteomes" id="UP000184330">
    <property type="component" value="Unassembled WGS sequence"/>
</dbReference>
<gene>
    <name evidence="8" type="ORF">PAC_04893</name>
</gene>
<comment type="similarity">
    <text evidence="1">Belongs to the oxygen-dependent FAD-linked oxidoreductase family.</text>
</comment>